<evidence type="ECO:0000313" key="3">
    <source>
        <dbReference type="Proteomes" id="UP001451303"/>
    </source>
</evidence>
<dbReference type="Gene3D" id="3.40.50.300">
    <property type="entry name" value="P-loop containing nucleotide triphosphate hydrolases"/>
    <property type="match status" value="1"/>
</dbReference>
<sequence>MIDYRVLHGGNNNDGLVRVIAALYTPHFRGMPPVQTADSFQGREGSISVVITGTRSGIIPGFVADENRLNVILTGQKSGLLIIGDKDVTAVIEGKPKEVQKVEKASKVGKVFYDTNGEKNHSKLKPLRDVIVWIHKKGRILEIKGEKGKNTSKEDNKKLTNKETKLRYDELDWGICMILTIMSIKGVQGILG</sequence>
<keyword evidence="3" id="KW-1185">Reference proteome</keyword>
<evidence type="ECO:0000313" key="2">
    <source>
        <dbReference type="EMBL" id="KAL0471547.1"/>
    </source>
</evidence>
<comment type="caution">
    <text evidence="2">The sequence shown here is derived from an EMBL/GenBank/DDBJ whole genome shotgun (WGS) entry which is preliminary data.</text>
</comment>
<feature type="domain" description="DNA2/NAM7 helicase-like C-terminal" evidence="1">
    <location>
        <begin position="33"/>
        <end position="86"/>
    </location>
</feature>
<protein>
    <recommendedName>
        <fullName evidence="1">DNA2/NAM7 helicase-like C-terminal domain-containing protein</fullName>
    </recommendedName>
</protein>
<dbReference type="Proteomes" id="UP001451303">
    <property type="component" value="Unassembled WGS sequence"/>
</dbReference>
<evidence type="ECO:0000259" key="1">
    <source>
        <dbReference type="Pfam" id="PF13087"/>
    </source>
</evidence>
<name>A0ABR3DFU3_NEUIN</name>
<proteinExistence type="predicted"/>
<dbReference type="InterPro" id="IPR027417">
    <property type="entry name" value="P-loop_NTPase"/>
</dbReference>
<gene>
    <name evidence="2" type="ORF">QR685DRAFT_585174</name>
</gene>
<dbReference type="InterPro" id="IPR041679">
    <property type="entry name" value="DNA2/NAM7-like_C"/>
</dbReference>
<dbReference type="Pfam" id="PF13087">
    <property type="entry name" value="AAA_12"/>
    <property type="match status" value="1"/>
</dbReference>
<dbReference type="EMBL" id="JAVLET010000003">
    <property type="protein sequence ID" value="KAL0471547.1"/>
    <property type="molecule type" value="Genomic_DNA"/>
</dbReference>
<accession>A0ABR3DFU3</accession>
<reference evidence="2 3" key="1">
    <citation type="submission" date="2023-09" db="EMBL/GenBank/DDBJ databases">
        <title>Multi-omics analysis of a traditional fermented food reveals byproduct-associated fungal strains for waste-to-food upcycling.</title>
        <authorList>
            <consortium name="Lawrence Berkeley National Laboratory"/>
            <person name="Rekdal V.M."/>
            <person name="Villalobos-Escobedo J.M."/>
            <person name="Rodriguez-Valeron N."/>
            <person name="Garcia M.O."/>
            <person name="Vasquez D.P."/>
            <person name="Damayanti I."/>
            <person name="Sorensen P.M."/>
            <person name="Baidoo E.E."/>
            <person name="De Carvalho A.C."/>
            <person name="Riley R."/>
            <person name="Lipzen A."/>
            <person name="He G."/>
            <person name="Yan M."/>
            <person name="Haridas S."/>
            <person name="Daum C."/>
            <person name="Yoshinaga Y."/>
            <person name="Ng V."/>
            <person name="Grigoriev I.V."/>
            <person name="Munk R."/>
            <person name="Nuraida L."/>
            <person name="Wijaya C.H."/>
            <person name="Morales P.-C."/>
            <person name="Keasling J.D."/>
        </authorList>
    </citation>
    <scope>NUCLEOTIDE SEQUENCE [LARGE SCALE GENOMIC DNA]</scope>
    <source>
        <strain evidence="2 3">FGSC 2613</strain>
    </source>
</reference>
<organism evidence="2 3">
    <name type="scientific">Neurospora intermedia</name>
    <dbReference type="NCBI Taxonomy" id="5142"/>
    <lineage>
        <taxon>Eukaryota</taxon>
        <taxon>Fungi</taxon>
        <taxon>Dikarya</taxon>
        <taxon>Ascomycota</taxon>
        <taxon>Pezizomycotina</taxon>
        <taxon>Sordariomycetes</taxon>
        <taxon>Sordariomycetidae</taxon>
        <taxon>Sordariales</taxon>
        <taxon>Sordariaceae</taxon>
        <taxon>Neurospora</taxon>
    </lineage>
</organism>